<keyword evidence="1" id="KW-0677">Repeat</keyword>
<dbReference type="SMART" id="SM00028">
    <property type="entry name" value="TPR"/>
    <property type="match status" value="4"/>
</dbReference>
<evidence type="ECO:0000313" key="5">
    <source>
        <dbReference type="Proteomes" id="UP000673447"/>
    </source>
</evidence>
<reference evidence="4" key="1">
    <citation type="journal article" date="2016" name="Int. J. Syst. Evol. Microbiol.">
        <title>Pseudoxanthomonas helianthi sp. nov., isolated from roots of Jerusalem artichoke (Helianthus tuberosus).</title>
        <authorList>
            <person name="Kittiwongwattana C."/>
            <person name="Thawai C."/>
        </authorList>
    </citation>
    <scope>NUCLEOTIDE SEQUENCE</scope>
    <source>
        <strain evidence="4">110414</strain>
    </source>
</reference>
<dbReference type="RefSeq" id="WP_210537574.1">
    <property type="nucleotide sequence ID" value="NZ_JAGKTC010000003.1"/>
</dbReference>
<dbReference type="PANTHER" id="PTHR44943:SF8">
    <property type="entry name" value="TPR REPEAT-CONTAINING PROTEIN MJ0263"/>
    <property type="match status" value="1"/>
</dbReference>
<dbReference type="AlphaFoldDB" id="A0A940X4J1"/>
<sequence>MACLVLLGALAGTGCSRLTFVKPDMQRKGFEQVAPEYHVREDKAAKQRLMASERLALAGQRYSVGAYAEAAAEARKVLKVDPASADAYTLLGLVADAQGQKQQAGQQFRKAAELAPAKGTVLNNYGAWLCANGQPAEGLVWIDRALSDPAYPTPGAALANAGGCARKAGQYERAERDLRRALQLDENNPYALAEMAESEYRNGRFFEARAFCERRLGIAPADRRTLELAAMTEEKLGDTDAAKRYRQRLETEFSSATPAVPVPGNRP</sequence>
<evidence type="ECO:0000256" key="3">
    <source>
        <dbReference type="PROSITE-ProRule" id="PRU00339"/>
    </source>
</evidence>
<organism evidence="4 5">
    <name type="scientific">Pseudoxanthomonas helianthi</name>
    <dbReference type="NCBI Taxonomy" id="1453541"/>
    <lineage>
        <taxon>Bacteria</taxon>
        <taxon>Pseudomonadati</taxon>
        <taxon>Pseudomonadota</taxon>
        <taxon>Gammaproteobacteria</taxon>
        <taxon>Lysobacterales</taxon>
        <taxon>Lysobacteraceae</taxon>
        <taxon>Pseudoxanthomonas</taxon>
    </lineage>
</organism>
<dbReference type="Gene3D" id="1.25.40.10">
    <property type="entry name" value="Tetratricopeptide repeat domain"/>
    <property type="match status" value="1"/>
</dbReference>
<dbReference type="PANTHER" id="PTHR44943">
    <property type="entry name" value="CELLULOSE SYNTHASE OPERON PROTEIN C"/>
    <property type="match status" value="1"/>
</dbReference>
<evidence type="ECO:0000256" key="1">
    <source>
        <dbReference type="ARBA" id="ARBA00022737"/>
    </source>
</evidence>
<dbReference type="SUPFAM" id="SSF48452">
    <property type="entry name" value="TPR-like"/>
    <property type="match status" value="1"/>
</dbReference>
<evidence type="ECO:0000313" key="4">
    <source>
        <dbReference type="EMBL" id="MBP3985400.1"/>
    </source>
</evidence>
<protein>
    <submittedName>
        <fullName evidence="4">Type IV pilus biogenesis/stability protein PilW</fullName>
    </submittedName>
</protein>
<evidence type="ECO:0000256" key="2">
    <source>
        <dbReference type="ARBA" id="ARBA00022803"/>
    </source>
</evidence>
<reference evidence="4" key="2">
    <citation type="submission" date="2021-03" db="EMBL/GenBank/DDBJ databases">
        <authorList>
            <person name="Cao W."/>
        </authorList>
    </citation>
    <scope>NUCLEOTIDE SEQUENCE</scope>
    <source>
        <strain evidence="4">110414</strain>
    </source>
</reference>
<comment type="caution">
    <text evidence="4">The sequence shown here is derived from an EMBL/GenBank/DDBJ whole genome shotgun (WGS) entry which is preliminary data.</text>
</comment>
<dbReference type="Pfam" id="PF13432">
    <property type="entry name" value="TPR_16"/>
    <property type="match status" value="1"/>
</dbReference>
<keyword evidence="2 3" id="KW-0802">TPR repeat</keyword>
<dbReference type="NCBIfam" id="TIGR02521">
    <property type="entry name" value="type_IV_pilW"/>
    <property type="match status" value="1"/>
</dbReference>
<dbReference type="EMBL" id="JAGKTC010000003">
    <property type="protein sequence ID" value="MBP3985400.1"/>
    <property type="molecule type" value="Genomic_DNA"/>
</dbReference>
<dbReference type="Pfam" id="PF14559">
    <property type="entry name" value="TPR_19"/>
    <property type="match status" value="1"/>
</dbReference>
<gene>
    <name evidence="4" type="primary">pilW</name>
    <name evidence="4" type="ORF">J5837_13390</name>
</gene>
<keyword evidence="5" id="KW-1185">Reference proteome</keyword>
<dbReference type="PROSITE" id="PS50005">
    <property type="entry name" value="TPR"/>
    <property type="match status" value="2"/>
</dbReference>
<dbReference type="InterPro" id="IPR011990">
    <property type="entry name" value="TPR-like_helical_dom_sf"/>
</dbReference>
<accession>A0A940X4J1</accession>
<name>A0A940X4J1_9GAMM</name>
<feature type="repeat" description="TPR" evidence="3">
    <location>
        <begin position="155"/>
        <end position="188"/>
    </location>
</feature>
<dbReference type="InterPro" id="IPR013360">
    <property type="entry name" value="Pilus_4_PilW"/>
</dbReference>
<dbReference type="InterPro" id="IPR051685">
    <property type="entry name" value="Ycf3/AcsC/BcsC/TPR_MFPF"/>
</dbReference>
<feature type="repeat" description="TPR" evidence="3">
    <location>
        <begin position="85"/>
        <end position="118"/>
    </location>
</feature>
<proteinExistence type="predicted"/>
<dbReference type="InterPro" id="IPR019734">
    <property type="entry name" value="TPR_rpt"/>
</dbReference>
<dbReference type="Proteomes" id="UP000673447">
    <property type="component" value="Unassembled WGS sequence"/>
</dbReference>